<gene>
    <name evidence="3" type="ORF">LPU83_0868</name>
</gene>
<feature type="domain" description="DUF4174" evidence="2">
    <location>
        <begin position="25"/>
        <end position="139"/>
    </location>
</feature>
<evidence type="ECO:0000313" key="3">
    <source>
        <dbReference type="EMBL" id="CDM56545.1"/>
    </source>
</evidence>
<dbReference type="PATRIC" id="fig|348824.6.peg.935"/>
<protein>
    <submittedName>
        <fullName evidence="3">Coiled-coil domain-containing protein 80</fullName>
    </submittedName>
</protein>
<name>W6R843_9HYPH</name>
<dbReference type="eggNOG" id="ENOG5033B8F">
    <property type="taxonomic scope" value="Bacteria"/>
</dbReference>
<proteinExistence type="predicted"/>
<evidence type="ECO:0000259" key="2">
    <source>
        <dbReference type="Pfam" id="PF13778"/>
    </source>
</evidence>
<dbReference type="RefSeq" id="WP_024312956.1">
    <property type="nucleotide sequence ID" value="NZ_ATTO01000002.1"/>
</dbReference>
<dbReference type="AlphaFoldDB" id="W6R843"/>
<accession>W6R843</accession>
<dbReference type="Proteomes" id="UP000019443">
    <property type="component" value="Chromosome"/>
</dbReference>
<organism evidence="3 4">
    <name type="scientific">Rhizobium favelukesii</name>
    <dbReference type="NCBI Taxonomy" id="348824"/>
    <lineage>
        <taxon>Bacteria</taxon>
        <taxon>Pseudomonadati</taxon>
        <taxon>Pseudomonadota</taxon>
        <taxon>Alphaproteobacteria</taxon>
        <taxon>Hyphomicrobiales</taxon>
        <taxon>Rhizobiaceae</taxon>
        <taxon>Rhizobium/Agrobacterium group</taxon>
        <taxon>Rhizobium</taxon>
    </lineage>
</organism>
<sequence>MSKALLYGATKVDEDNSAYSAIASLEQFQWRNRVLVVFADKKNARAARQENQLLANRDALQERDIVILKITGGSVRVLFGAGENLDAAAIAGEVGDPTVGEFAAFLVGKDGTVKLKVSEPITSGELFAIIDGMPVRAAEVAAEKQQTSEEPEKRG</sequence>
<dbReference type="HOGENOM" id="CLU_100965_3_1_5"/>
<reference evidence="3" key="1">
    <citation type="submission" date="2013-11" db="EMBL/GenBank/DDBJ databases">
        <title>Draft genome sequence of the broad-host-range Rhizobium sp. LPU83 strain, a member of the low-genetic diversity Oregon-like Rhizobium sp. group.</title>
        <authorList>
            <person name="Wibberg D."/>
            <person name="Puehler A."/>
            <person name="Schlueter A."/>
        </authorList>
    </citation>
    <scope>NUCLEOTIDE SEQUENCE [LARGE SCALE GENOMIC DNA]</scope>
    <source>
        <strain evidence="3">LPU83</strain>
    </source>
</reference>
<evidence type="ECO:0000256" key="1">
    <source>
        <dbReference type="ARBA" id="ARBA00022729"/>
    </source>
</evidence>
<evidence type="ECO:0000313" key="4">
    <source>
        <dbReference type="Proteomes" id="UP000019443"/>
    </source>
</evidence>
<dbReference type="KEGG" id="rhl:LPU83_0868"/>
<dbReference type="Pfam" id="PF13778">
    <property type="entry name" value="DUF4174"/>
    <property type="match status" value="1"/>
</dbReference>
<dbReference type="EMBL" id="HG916852">
    <property type="protein sequence ID" value="CDM56545.1"/>
    <property type="molecule type" value="Genomic_DNA"/>
</dbReference>
<dbReference type="InterPro" id="IPR025232">
    <property type="entry name" value="DUF4174"/>
</dbReference>
<keyword evidence="1" id="KW-0732">Signal</keyword>
<keyword evidence="4" id="KW-1185">Reference proteome</keyword>